<protein>
    <submittedName>
        <fullName evidence="1">Uncharacterized protein</fullName>
    </submittedName>
</protein>
<evidence type="ECO:0000313" key="2">
    <source>
        <dbReference type="Proteomes" id="UP000799118"/>
    </source>
</evidence>
<name>A0A6A4GIZ6_9AGAR</name>
<organism evidence="1 2">
    <name type="scientific">Gymnopus androsaceus JB14</name>
    <dbReference type="NCBI Taxonomy" id="1447944"/>
    <lineage>
        <taxon>Eukaryota</taxon>
        <taxon>Fungi</taxon>
        <taxon>Dikarya</taxon>
        <taxon>Basidiomycota</taxon>
        <taxon>Agaricomycotina</taxon>
        <taxon>Agaricomycetes</taxon>
        <taxon>Agaricomycetidae</taxon>
        <taxon>Agaricales</taxon>
        <taxon>Marasmiineae</taxon>
        <taxon>Omphalotaceae</taxon>
        <taxon>Gymnopus</taxon>
    </lineage>
</organism>
<dbReference type="AlphaFoldDB" id="A0A6A4GIZ6"/>
<keyword evidence="2" id="KW-1185">Reference proteome</keyword>
<reference evidence="1" key="1">
    <citation type="journal article" date="2019" name="Environ. Microbiol.">
        <title>Fungal ecological strategies reflected in gene transcription - a case study of two litter decomposers.</title>
        <authorList>
            <person name="Barbi F."/>
            <person name="Kohler A."/>
            <person name="Barry K."/>
            <person name="Baskaran P."/>
            <person name="Daum C."/>
            <person name="Fauchery L."/>
            <person name="Ihrmark K."/>
            <person name="Kuo A."/>
            <person name="LaButti K."/>
            <person name="Lipzen A."/>
            <person name="Morin E."/>
            <person name="Grigoriev I.V."/>
            <person name="Henrissat B."/>
            <person name="Lindahl B."/>
            <person name="Martin F."/>
        </authorList>
    </citation>
    <scope>NUCLEOTIDE SEQUENCE</scope>
    <source>
        <strain evidence="1">JB14</strain>
    </source>
</reference>
<evidence type="ECO:0000313" key="1">
    <source>
        <dbReference type="EMBL" id="KAE9385546.1"/>
    </source>
</evidence>
<gene>
    <name evidence="1" type="ORF">BT96DRAFT_1089407</name>
</gene>
<proteinExistence type="predicted"/>
<sequence length="152" mass="17527">MAGYLDYWCSLDITGTTERNILTSQLESEFPDFEPMVETLIKAREERRLETARELEPIKACIFTSYQQQAGKPGLHVTPQLLEKMHEKAHQQAIIIRENKEQERANACHCQICHEMDAVWDLRYLNGQKATLVFSCIITNCLLTELVAKFPV</sequence>
<dbReference type="EMBL" id="ML769971">
    <property type="protein sequence ID" value="KAE9385546.1"/>
    <property type="molecule type" value="Genomic_DNA"/>
</dbReference>
<accession>A0A6A4GIZ6</accession>
<dbReference type="Proteomes" id="UP000799118">
    <property type="component" value="Unassembled WGS sequence"/>
</dbReference>